<keyword evidence="3" id="KW-1185">Reference proteome</keyword>
<sequence>MEFYSLKLEEGSNLYDHINYFSQLVCQSANVDDAIKDEEQALLMLSSLPKSYKSFLQTMLTGMITLTIEDVLKALHANERMTGNDSSSSSDKLIVVDDSGRGRNFHCGS</sequence>
<organism evidence="2 3">
    <name type="scientific">Artemisia annua</name>
    <name type="common">Sweet wormwood</name>
    <dbReference type="NCBI Taxonomy" id="35608"/>
    <lineage>
        <taxon>Eukaryota</taxon>
        <taxon>Viridiplantae</taxon>
        <taxon>Streptophyta</taxon>
        <taxon>Embryophyta</taxon>
        <taxon>Tracheophyta</taxon>
        <taxon>Spermatophyta</taxon>
        <taxon>Magnoliopsida</taxon>
        <taxon>eudicotyledons</taxon>
        <taxon>Gunneridae</taxon>
        <taxon>Pentapetalae</taxon>
        <taxon>asterids</taxon>
        <taxon>campanulids</taxon>
        <taxon>Asterales</taxon>
        <taxon>Asteraceae</taxon>
        <taxon>Asteroideae</taxon>
        <taxon>Anthemideae</taxon>
        <taxon>Artemisiinae</taxon>
        <taxon>Artemisia</taxon>
    </lineage>
</organism>
<evidence type="ECO:0000313" key="3">
    <source>
        <dbReference type="Proteomes" id="UP000245207"/>
    </source>
</evidence>
<accession>A0A2U1NQW3</accession>
<protein>
    <submittedName>
        <fullName evidence="2">Retrovirus-related Pol polyprotein from transposon TNT 1-94</fullName>
    </submittedName>
</protein>
<name>A0A2U1NQW3_ARTAN</name>
<feature type="region of interest" description="Disordered" evidence="1">
    <location>
        <begin position="80"/>
        <end position="109"/>
    </location>
</feature>
<gene>
    <name evidence="2" type="ORF">CTI12_AA239110</name>
</gene>
<dbReference type="Pfam" id="PF14223">
    <property type="entry name" value="Retrotran_gag_2"/>
    <property type="match status" value="1"/>
</dbReference>
<reference evidence="2 3" key="1">
    <citation type="journal article" date="2018" name="Mol. Plant">
        <title>The genome of Artemisia annua provides insight into the evolution of Asteraceae family and artemisinin biosynthesis.</title>
        <authorList>
            <person name="Shen Q."/>
            <person name="Zhang L."/>
            <person name="Liao Z."/>
            <person name="Wang S."/>
            <person name="Yan T."/>
            <person name="Shi P."/>
            <person name="Liu M."/>
            <person name="Fu X."/>
            <person name="Pan Q."/>
            <person name="Wang Y."/>
            <person name="Lv Z."/>
            <person name="Lu X."/>
            <person name="Zhang F."/>
            <person name="Jiang W."/>
            <person name="Ma Y."/>
            <person name="Chen M."/>
            <person name="Hao X."/>
            <person name="Li L."/>
            <person name="Tang Y."/>
            <person name="Lv G."/>
            <person name="Zhou Y."/>
            <person name="Sun X."/>
            <person name="Brodelius P.E."/>
            <person name="Rose J.K.C."/>
            <person name="Tang K."/>
        </authorList>
    </citation>
    <scope>NUCLEOTIDE SEQUENCE [LARGE SCALE GENOMIC DNA]</scope>
    <source>
        <strain evidence="3">cv. Huhao1</strain>
        <tissue evidence="2">Leaf</tissue>
    </source>
</reference>
<evidence type="ECO:0000313" key="2">
    <source>
        <dbReference type="EMBL" id="PWA75894.1"/>
    </source>
</evidence>
<dbReference type="EMBL" id="PKPP01002341">
    <property type="protein sequence ID" value="PWA75894.1"/>
    <property type="molecule type" value="Genomic_DNA"/>
</dbReference>
<dbReference type="AlphaFoldDB" id="A0A2U1NQW3"/>
<feature type="compositionally biased region" description="Polar residues" evidence="1">
    <location>
        <begin position="81"/>
        <end position="91"/>
    </location>
</feature>
<evidence type="ECO:0000256" key="1">
    <source>
        <dbReference type="SAM" id="MobiDB-lite"/>
    </source>
</evidence>
<comment type="caution">
    <text evidence="2">The sequence shown here is derived from an EMBL/GenBank/DDBJ whole genome shotgun (WGS) entry which is preliminary data.</text>
</comment>
<dbReference type="Proteomes" id="UP000245207">
    <property type="component" value="Unassembled WGS sequence"/>
</dbReference>
<dbReference type="OrthoDB" id="8042871at2759"/>
<proteinExistence type="predicted"/>